<keyword evidence="2" id="KW-1185">Reference proteome</keyword>
<reference evidence="1 2" key="1">
    <citation type="submission" date="2018-05" db="EMBL/GenBank/DDBJ databases">
        <title>Lujinxingia marina gen. nov. sp. nov., a new facultative anaerobic member of the class Deltaproteobacteria, and proposal of Lujinxingaceae fam. nov.</title>
        <authorList>
            <person name="Li C.-M."/>
        </authorList>
    </citation>
    <scope>NUCLEOTIDE SEQUENCE [LARGE SCALE GENOMIC DNA]</scope>
    <source>
        <strain evidence="1 2">B210</strain>
    </source>
</reference>
<dbReference type="InterPro" id="IPR023170">
    <property type="entry name" value="HhH_base_excis_C"/>
</dbReference>
<evidence type="ECO:0000313" key="2">
    <source>
        <dbReference type="Proteomes" id="UP000249169"/>
    </source>
</evidence>
<comment type="caution">
    <text evidence="1">The sequence shown here is derived from an EMBL/GenBank/DDBJ whole genome shotgun (WGS) entry which is preliminary data.</text>
</comment>
<dbReference type="InterPro" id="IPR011257">
    <property type="entry name" value="DNA_glycosylase"/>
</dbReference>
<dbReference type="GO" id="GO:0006281">
    <property type="term" value="P:DNA repair"/>
    <property type="evidence" value="ECO:0007669"/>
    <property type="project" value="InterPro"/>
</dbReference>
<dbReference type="Pfam" id="PF09674">
    <property type="entry name" value="DUF2400"/>
    <property type="match status" value="1"/>
</dbReference>
<dbReference type="EMBL" id="QHKO01000002">
    <property type="protein sequence ID" value="RAL23606.1"/>
    <property type="molecule type" value="Genomic_DNA"/>
</dbReference>
<dbReference type="AlphaFoldDB" id="A0A328C8D8"/>
<gene>
    <name evidence="1" type="ORF">DL240_05450</name>
</gene>
<name>A0A328C8D8_9DELT</name>
<dbReference type="SUPFAM" id="SSF48150">
    <property type="entry name" value="DNA-glycosylase"/>
    <property type="match status" value="1"/>
</dbReference>
<dbReference type="GO" id="GO:0003824">
    <property type="term" value="F:catalytic activity"/>
    <property type="evidence" value="ECO:0007669"/>
    <property type="project" value="InterPro"/>
</dbReference>
<organism evidence="1 2">
    <name type="scientific">Lujinxingia litoralis</name>
    <dbReference type="NCBI Taxonomy" id="2211119"/>
    <lineage>
        <taxon>Bacteria</taxon>
        <taxon>Deltaproteobacteria</taxon>
        <taxon>Bradymonadales</taxon>
        <taxon>Lujinxingiaceae</taxon>
        <taxon>Lujinxingia</taxon>
    </lineage>
</organism>
<sequence>MPYTIKNNPSPAPNLQALLEETMHQCDHLARRDHDPVGRVWEYTDAEDREIVALFASGLAYGQVRVLREAISEALAPLGDRPAHTLRQLSPEELGALWPAFTYRMTRGEDLADLACAIARTLQREGSLRALYLAGAAGRREVATPTDHLEAASHFVRALRARRMRPELARGFRYLLPDPADGSTCKRLHLFFRWMSRGPDGIDLGLWPELRPGALVMPLDTHTSRLCRYLGLLTRKTLDARAALEVSQALARFDAKDPLKYDFALCHLGIGRRCIHRRSEEHCPGCPIEAACTL</sequence>
<proteinExistence type="predicted"/>
<dbReference type="Gene3D" id="1.10.1670.10">
    <property type="entry name" value="Helix-hairpin-Helix base-excision DNA repair enzymes (C-terminal)"/>
    <property type="match status" value="1"/>
</dbReference>
<dbReference type="NCBIfam" id="TIGR02757">
    <property type="entry name" value="TIGR02757 family protein"/>
    <property type="match status" value="1"/>
</dbReference>
<accession>A0A328C8D8</accession>
<protein>
    <submittedName>
        <fullName evidence="1">TIGR02757 family protein</fullName>
    </submittedName>
</protein>
<dbReference type="Proteomes" id="UP000249169">
    <property type="component" value="Unassembled WGS sequence"/>
</dbReference>
<evidence type="ECO:0000313" key="1">
    <source>
        <dbReference type="EMBL" id="RAL23606.1"/>
    </source>
</evidence>
<dbReference type="InterPro" id="IPR014127">
    <property type="entry name" value="CHP02757"/>
</dbReference>